<dbReference type="RefSeq" id="WP_258124153.1">
    <property type="nucleotide sequence ID" value="NZ_CP062230.1"/>
</dbReference>
<keyword evidence="1" id="KW-1133">Transmembrane helix</keyword>
<keyword evidence="1" id="KW-0812">Transmembrane</keyword>
<accession>A0ABY5R748</accession>
<feature type="transmembrane region" description="Helical" evidence="1">
    <location>
        <begin position="52"/>
        <end position="75"/>
    </location>
</feature>
<keyword evidence="1" id="KW-0472">Membrane</keyword>
<evidence type="ECO:0000256" key="1">
    <source>
        <dbReference type="SAM" id="Phobius"/>
    </source>
</evidence>
<evidence type="ECO:0000313" key="2">
    <source>
        <dbReference type="EMBL" id="UVC19306.1"/>
    </source>
</evidence>
<reference evidence="2" key="1">
    <citation type="submission" date="2020-09" db="EMBL/GenBank/DDBJ databases">
        <title>Rhizobia associated with sainfoin plants.</title>
        <authorList>
            <person name="Asharfi S."/>
            <person name="Kuzmanovic N."/>
            <person name="Bunk B."/>
            <person name="Sproeer C."/>
            <person name="Becker M."/>
            <person name="Thuenen T."/>
        </authorList>
    </citation>
    <scope>NUCLEOTIDE SEQUENCE</scope>
    <source>
        <strain evidence="2">OM4</strain>
        <plasmid evidence="2">pOM4</plasmid>
    </source>
</reference>
<evidence type="ECO:0008006" key="4">
    <source>
        <dbReference type="Google" id="ProtNLM"/>
    </source>
</evidence>
<organism evidence="2 3">
    <name type="scientific">Mesorhizobium onobrychidis</name>
    <dbReference type="NCBI Taxonomy" id="2775404"/>
    <lineage>
        <taxon>Bacteria</taxon>
        <taxon>Pseudomonadati</taxon>
        <taxon>Pseudomonadota</taxon>
        <taxon>Alphaproteobacteria</taxon>
        <taxon>Hyphomicrobiales</taxon>
        <taxon>Phyllobacteriaceae</taxon>
        <taxon>Mesorhizobium</taxon>
    </lineage>
</organism>
<protein>
    <recommendedName>
        <fullName evidence="4">DUF4760 domain-containing protein</fullName>
    </recommendedName>
</protein>
<dbReference type="Proteomes" id="UP001058098">
    <property type="component" value="Plasmid pOM4"/>
</dbReference>
<keyword evidence="2" id="KW-0614">Plasmid</keyword>
<evidence type="ECO:0000313" key="3">
    <source>
        <dbReference type="Proteomes" id="UP001058098"/>
    </source>
</evidence>
<geneLocation type="plasmid" evidence="2 3">
    <name>pOM4</name>
</geneLocation>
<proteinExistence type="predicted"/>
<feature type="transmembrane region" description="Helical" evidence="1">
    <location>
        <begin position="95"/>
        <end position="116"/>
    </location>
</feature>
<gene>
    <name evidence="2" type="ORF">IHQ72_35970</name>
</gene>
<sequence>MLAYAGMAVADRWAPQRILTSFGAARRLTYWVYLEKRAAIWRRVMFKRSSTAIILAIMFILVVALAVICVAYGFVRTAPDKDTPTFLFWLEVAKTSIQLIYIGIGGAIVTSLLKVLSDSVQARRQVEAAKDQFRKDLINGFVNARYEATGKRDTFLNAPSPKLAGLYRSMVEDEFIVVKEKLSRVWHDVETGKQSLTYSEEIKEGVIAMKEFFDQMLVEYRSVKDSHVPDAMDFFENLPFFGDFLKEGEHFKSFINSYRTTLSLVRLDLLGPN</sequence>
<name>A0ABY5R748_9HYPH</name>
<keyword evidence="3" id="KW-1185">Reference proteome</keyword>
<dbReference type="EMBL" id="CP062230">
    <property type="protein sequence ID" value="UVC19306.1"/>
    <property type="molecule type" value="Genomic_DNA"/>
</dbReference>